<feature type="domain" description="Mur ligase C-terminal" evidence="11">
    <location>
        <begin position="329"/>
        <end position="403"/>
    </location>
</feature>
<dbReference type="Pfam" id="PF08245">
    <property type="entry name" value="Mur_ligase_M"/>
    <property type="match status" value="1"/>
</dbReference>
<dbReference type="SUPFAM" id="SSF53623">
    <property type="entry name" value="MurD-like peptide ligases, catalytic domain"/>
    <property type="match status" value="1"/>
</dbReference>
<keyword evidence="14" id="KW-1185">Reference proteome</keyword>
<evidence type="ECO:0000256" key="4">
    <source>
        <dbReference type="ARBA" id="ARBA00022741"/>
    </source>
</evidence>
<dbReference type="GO" id="GO:0005737">
    <property type="term" value="C:cytoplasm"/>
    <property type="evidence" value="ECO:0007669"/>
    <property type="project" value="UniProtKB-SubCell"/>
</dbReference>
<evidence type="ECO:0000256" key="3">
    <source>
        <dbReference type="ARBA" id="ARBA00022618"/>
    </source>
</evidence>
<protein>
    <recommendedName>
        <fullName evidence="10">UDP-N-acetylmuramoyl-tripeptide--D-alanyl-D-alanine ligase</fullName>
        <ecNumber evidence="10">6.3.2.10</ecNumber>
    </recommendedName>
</protein>
<keyword evidence="5" id="KW-0067">ATP-binding</keyword>
<dbReference type="InterPro" id="IPR004101">
    <property type="entry name" value="Mur_ligase_C"/>
</dbReference>
<evidence type="ECO:0000259" key="11">
    <source>
        <dbReference type="Pfam" id="PF02875"/>
    </source>
</evidence>
<dbReference type="GO" id="GO:0008766">
    <property type="term" value="F:UDP-N-acetylmuramoylalanyl-D-glutamyl-2,6-diaminopimelate-D-alanyl-D-alanine ligase activity"/>
    <property type="evidence" value="ECO:0007669"/>
    <property type="project" value="RHEA"/>
</dbReference>
<keyword evidence="2" id="KW-0436">Ligase</keyword>
<accession>A6DML9</accession>
<dbReference type="GO" id="GO:0047480">
    <property type="term" value="F:UDP-N-acetylmuramoyl-tripeptide-D-alanyl-D-alanine ligase activity"/>
    <property type="evidence" value="ECO:0007669"/>
    <property type="project" value="UniProtKB-EC"/>
</dbReference>
<dbReference type="Gene3D" id="3.90.190.20">
    <property type="entry name" value="Mur ligase, C-terminal domain"/>
    <property type="match status" value="1"/>
</dbReference>
<keyword evidence="8 10" id="KW-0131">Cell cycle</keyword>
<dbReference type="AlphaFoldDB" id="A6DML9"/>
<dbReference type="UniPathway" id="UPA00219"/>
<dbReference type="SUPFAM" id="SSF63418">
    <property type="entry name" value="MurE/MurF N-terminal domain"/>
    <property type="match status" value="1"/>
</dbReference>
<reference evidence="13 14" key="1">
    <citation type="journal article" date="2010" name="J. Bacteriol.">
        <title>Genome sequence of Lentisphaera araneosa HTCC2155T, the type species of the order Lentisphaerales in the phylum Lentisphaerae.</title>
        <authorList>
            <person name="Thrash J.C."/>
            <person name="Cho J.C."/>
            <person name="Vergin K.L."/>
            <person name="Morris R.M."/>
            <person name="Giovannoni S.J."/>
        </authorList>
    </citation>
    <scope>NUCLEOTIDE SEQUENCE [LARGE SCALE GENOMIC DNA]</scope>
    <source>
        <strain evidence="13 14">HTCC2155</strain>
    </source>
</reference>
<keyword evidence="7 10" id="KW-0573">Peptidoglycan synthesis</keyword>
<comment type="caution">
    <text evidence="13">The sequence shown here is derived from an EMBL/GenBank/DDBJ whole genome shotgun (WGS) entry which is preliminary data.</text>
</comment>
<dbReference type="GO" id="GO:0051301">
    <property type="term" value="P:cell division"/>
    <property type="evidence" value="ECO:0007669"/>
    <property type="project" value="UniProtKB-KW"/>
</dbReference>
<dbReference type="Gene3D" id="3.40.1190.10">
    <property type="entry name" value="Mur-like, catalytic domain"/>
    <property type="match status" value="1"/>
</dbReference>
<dbReference type="GO" id="GO:0071555">
    <property type="term" value="P:cell wall organization"/>
    <property type="evidence" value="ECO:0007669"/>
    <property type="project" value="UniProtKB-KW"/>
</dbReference>
<comment type="pathway">
    <text evidence="10">Cell wall biogenesis; peptidoglycan biosynthesis.</text>
</comment>
<dbReference type="InterPro" id="IPR005863">
    <property type="entry name" value="UDP-N-AcMur_synth"/>
</dbReference>
<evidence type="ECO:0000313" key="13">
    <source>
        <dbReference type="EMBL" id="EDM27209.1"/>
    </source>
</evidence>
<dbReference type="InterPro" id="IPR051046">
    <property type="entry name" value="MurCDEF_CellWall_CoF430Synth"/>
</dbReference>
<evidence type="ECO:0000313" key="14">
    <source>
        <dbReference type="Proteomes" id="UP000004947"/>
    </source>
</evidence>
<evidence type="ECO:0000256" key="10">
    <source>
        <dbReference type="RuleBase" id="RU004136"/>
    </source>
</evidence>
<keyword evidence="3 10" id="KW-0132">Cell division</keyword>
<gene>
    <name evidence="13" type="ORF">LNTAR_16107</name>
</gene>
<evidence type="ECO:0000256" key="8">
    <source>
        <dbReference type="ARBA" id="ARBA00023306"/>
    </source>
</evidence>
<evidence type="ECO:0000256" key="9">
    <source>
        <dbReference type="ARBA" id="ARBA00023316"/>
    </source>
</evidence>
<evidence type="ECO:0000256" key="1">
    <source>
        <dbReference type="ARBA" id="ARBA00022490"/>
    </source>
</evidence>
<dbReference type="PANTHER" id="PTHR43024">
    <property type="entry name" value="UDP-N-ACETYLMURAMOYL-TRIPEPTIDE--D-ALANYL-D-ALANINE LIGASE"/>
    <property type="match status" value="1"/>
</dbReference>
<comment type="subcellular location">
    <subcellularLocation>
        <location evidence="10">Cytoplasm</location>
    </subcellularLocation>
</comment>
<dbReference type="Gene3D" id="3.40.1390.10">
    <property type="entry name" value="MurE/MurF, N-terminal domain"/>
    <property type="match status" value="1"/>
</dbReference>
<dbReference type="InterPro" id="IPR036565">
    <property type="entry name" value="Mur-like_cat_sf"/>
</dbReference>
<evidence type="ECO:0000256" key="6">
    <source>
        <dbReference type="ARBA" id="ARBA00022960"/>
    </source>
</evidence>
<organism evidence="13 14">
    <name type="scientific">Lentisphaera araneosa HTCC2155</name>
    <dbReference type="NCBI Taxonomy" id="313628"/>
    <lineage>
        <taxon>Bacteria</taxon>
        <taxon>Pseudomonadati</taxon>
        <taxon>Lentisphaerota</taxon>
        <taxon>Lentisphaeria</taxon>
        <taxon>Lentisphaerales</taxon>
        <taxon>Lentisphaeraceae</taxon>
        <taxon>Lentisphaera</taxon>
    </lineage>
</organism>
<dbReference type="Proteomes" id="UP000004947">
    <property type="component" value="Unassembled WGS sequence"/>
</dbReference>
<comment type="catalytic activity">
    <reaction evidence="10">
        <text>D-alanyl-D-alanine + UDP-N-acetyl-alpha-D-muramoyl-L-alanyl-gamma-D-glutamyl-meso-2,6-diaminopimelate + ATP = UDP-N-acetyl-alpha-D-muramoyl-L-alanyl-gamma-D-glutamyl-meso-2,6-diaminopimeloyl-D-alanyl-D-alanine + ADP + phosphate + H(+)</text>
        <dbReference type="Rhea" id="RHEA:28374"/>
        <dbReference type="ChEBI" id="CHEBI:15378"/>
        <dbReference type="ChEBI" id="CHEBI:30616"/>
        <dbReference type="ChEBI" id="CHEBI:43474"/>
        <dbReference type="ChEBI" id="CHEBI:57822"/>
        <dbReference type="ChEBI" id="CHEBI:61386"/>
        <dbReference type="ChEBI" id="CHEBI:83905"/>
        <dbReference type="ChEBI" id="CHEBI:456216"/>
        <dbReference type="EC" id="6.3.2.10"/>
    </reaction>
</comment>
<dbReference type="GO" id="GO:0008360">
    <property type="term" value="P:regulation of cell shape"/>
    <property type="evidence" value="ECO:0007669"/>
    <property type="project" value="UniProtKB-KW"/>
</dbReference>
<dbReference type="SUPFAM" id="SSF53244">
    <property type="entry name" value="MurD-like peptide ligases, peptide-binding domain"/>
    <property type="match status" value="1"/>
</dbReference>
<dbReference type="OrthoDB" id="9801978at2"/>
<comment type="function">
    <text evidence="10">Involved in cell wall formation. Catalyzes the final step in the synthesis of UDP-N-acetylmuramoyl-pentapeptide, the precursor of murein.</text>
</comment>
<dbReference type="GO" id="GO:0005524">
    <property type="term" value="F:ATP binding"/>
    <property type="evidence" value="ECO:0007669"/>
    <property type="project" value="UniProtKB-KW"/>
</dbReference>
<feature type="domain" description="Mur ligase central" evidence="12">
    <location>
        <begin position="111"/>
        <end position="301"/>
    </location>
</feature>
<dbReference type="InterPro" id="IPR035911">
    <property type="entry name" value="MurE/MurF_N"/>
</dbReference>
<keyword evidence="1" id="KW-0963">Cytoplasm</keyword>
<keyword evidence="4" id="KW-0547">Nucleotide-binding</keyword>
<dbReference type="eggNOG" id="COG0770">
    <property type="taxonomic scope" value="Bacteria"/>
</dbReference>
<dbReference type="InterPro" id="IPR036615">
    <property type="entry name" value="Mur_ligase_C_dom_sf"/>
</dbReference>
<evidence type="ECO:0000256" key="5">
    <source>
        <dbReference type="ARBA" id="ARBA00022840"/>
    </source>
</evidence>
<proteinExistence type="predicted"/>
<dbReference type="InterPro" id="IPR013221">
    <property type="entry name" value="Mur_ligase_cen"/>
</dbReference>
<sequence length="455" mass="50603">MLDFNELCQALNGEALVRDANYDDYRAFESDTRKDLTDTVFFAFEGDNFDGHNYLDLAVEKGARVLVVAKEVELLTLDSVAMIKVDDTVKAWQRLGHFLLQKQKSARRFGITGSSGKTSTNAILSQLLEFIRPKQVLSTHGNTNNHIGVTQNIVRLKGDESFFSLEVGTNHPGEIADLAKIVVPHAAILTSVGASHIGNFSGIDAIFDEKIDIFRYMARDGVAIVPAALVKRIEDALPERKDITYISFGKEKYADVRLGSYELGLEKSTFLVKLKSGESLSLESILSGEHQLLNICACVALLENYQEEYSFTISDLKSALSSVALPGMRMKTEKVEDQTFVLDCYNANPQSTSAFLDWVKSVYKSGVLVLGDMLELGDMAKKYHQEILDKAKAMQGFDLVTVGECFKEVNQEGKAFLDSLEAGAFLKENIKVNETLFFKGSRGIQLEKIYHKLRD</sequence>
<dbReference type="RefSeq" id="WP_007279117.1">
    <property type="nucleotide sequence ID" value="NZ_ABCK01000011.1"/>
</dbReference>
<dbReference type="STRING" id="313628.LNTAR_16107"/>
<keyword evidence="9 10" id="KW-0961">Cell wall biogenesis/degradation</keyword>
<keyword evidence="6 10" id="KW-0133">Cell shape</keyword>
<dbReference type="EC" id="6.3.2.10" evidence="10"/>
<dbReference type="NCBIfam" id="TIGR01143">
    <property type="entry name" value="murF"/>
    <property type="match status" value="1"/>
</dbReference>
<evidence type="ECO:0000256" key="2">
    <source>
        <dbReference type="ARBA" id="ARBA00022598"/>
    </source>
</evidence>
<dbReference type="EMBL" id="ABCK01000011">
    <property type="protein sequence ID" value="EDM27209.1"/>
    <property type="molecule type" value="Genomic_DNA"/>
</dbReference>
<dbReference type="PANTHER" id="PTHR43024:SF1">
    <property type="entry name" value="UDP-N-ACETYLMURAMOYL-TRIPEPTIDE--D-ALANYL-D-ALANINE LIGASE"/>
    <property type="match status" value="1"/>
</dbReference>
<evidence type="ECO:0000256" key="7">
    <source>
        <dbReference type="ARBA" id="ARBA00022984"/>
    </source>
</evidence>
<dbReference type="GO" id="GO:0009252">
    <property type="term" value="P:peptidoglycan biosynthetic process"/>
    <property type="evidence" value="ECO:0007669"/>
    <property type="project" value="UniProtKB-UniPathway"/>
</dbReference>
<name>A6DML9_9BACT</name>
<dbReference type="Pfam" id="PF02875">
    <property type="entry name" value="Mur_ligase_C"/>
    <property type="match status" value="1"/>
</dbReference>
<evidence type="ECO:0000259" key="12">
    <source>
        <dbReference type="Pfam" id="PF08245"/>
    </source>
</evidence>